<dbReference type="RefSeq" id="WP_163087490.1">
    <property type="nucleotide sequence ID" value="NZ_JAAAWN010000025.1"/>
</dbReference>
<dbReference type="AlphaFoldDB" id="A0A7X5RM14"/>
<protein>
    <submittedName>
        <fullName evidence="1">Trypsin-like serine protease</fullName>
    </submittedName>
</protein>
<dbReference type="Gene3D" id="2.40.10.10">
    <property type="entry name" value="Trypsin-like serine proteases"/>
    <property type="match status" value="1"/>
</dbReference>
<evidence type="ECO:0000313" key="2">
    <source>
        <dbReference type="Proteomes" id="UP000470213"/>
    </source>
</evidence>
<proteinExistence type="predicted"/>
<reference evidence="1 2" key="1">
    <citation type="submission" date="2020-01" db="EMBL/GenBank/DDBJ databases">
        <authorList>
            <person name="Chen J."/>
            <person name="Zhu S."/>
            <person name="Yang J."/>
        </authorList>
    </citation>
    <scope>NUCLEOTIDE SEQUENCE [LARGE SCALE GENOMIC DNA]</scope>
    <source>
        <strain evidence="1 2">345S023</strain>
    </source>
</reference>
<dbReference type="Proteomes" id="UP000470213">
    <property type="component" value="Unassembled WGS sequence"/>
</dbReference>
<keyword evidence="1" id="KW-0645">Protease</keyword>
<keyword evidence="1" id="KW-0378">Hydrolase</keyword>
<dbReference type="EMBL" id="JAAAWN010000025">
    <property type="protein sequence ID" value="NDV92613.1"/>
    <property type="molecule type" value="Genomic_DNA"/>
</dbReference>
<gene>
    <name evidence="1" type="ORF">GTH32_15670</name>
</gene>
<accession>A0A7X5RM14</accession>
<dbReference type="InterPro" id="IPR043504">
    <property type="entry name" value="Peptidase_S1_PA_chymotrypsin"/>
</dbReference>
<dbReference type="GO" id="GO:0006508">
    <property type="term" value="P:proteolysis"/>
    <property type="evidence" value="ECO:0007669"/>
    <property type="project" value="UniProtKB-KW"/>
</dbReference>
<dbReference type="SUPFAM" id="SSF50494">
    <property type="entry name" value="Trypsin-like serine proteases"/>
    <property type="match status" value="1"/>
</dbReference>
<name>A0A7X5RM14_9ALTE</name>
<evidence type="ECO:0000313" key="1">
    <source>
        <dbReference type="EMBL" id="NDV92613.1"/>
    </source>
</evidence>
<sequence length="75" mass="8250">MPLEGTIGSGDSGGAVIITRNNTPVLIGMASWREFDGEVEEFSFGHYGETAVLTRISYFNDWITMHVENANVIVE</sequence>
<organism evidence="1 2">
    <name type="scientific">Alteromonas profundi</name>
    <dbReference type="NCBI Taxonomy" id="2696062"/>
    <lineage>
        <taxon>Bacteria</taxon>
        <taxon>Pseudomonadati</taxon>
        <taxon>Pseudomonadota</taxon>
        <taxon>Gammaproteobacteria</taxon>
        <taxon>Alteromonadales</taxon>
        <taxon>Alteromonadaceae</taxon>
        <taxon>Alteromonas/Salinimonas group</taxon>
        <taxon>Alteromonas</taxon>
    </lineage>
</organism>
<comment type="caution">
    <text evidence="1">The sequence shown here is derived from an EMBL/GenBank/DDBJ whole genome shotgun (WGS) entry which is preliminary data.</text>
</comment>
<dbReference type="GO" id="GO:0008233">
    <property type="term" value="F:peptidase activity"/>
    <property type="evidence" value="ECO:0007669"/>
    <property type="project" value="UniProtKB-KW"/>
</dbReference>
<keyword evidence="2" id="KW-1185">Reference proteome</keyword>
<dbReference type="InterPro" id="IPR009003">
    <property type="entry name" value="Peptidase_S1_PA"/>
</dbReference>